<feature type="domain" description="Heterokaryon incompatibility" evidence="1">
    <location>
        <begin position="177"/>
        <end position="331"/>
    </location>
</feature>
<dbReference type="PANTHER" id="PTHR33112">
    <property type="entry name" value="DOMAIN PROTEIN, PUTATIVE-RELATED"/>
    <property type="match status" value="1"/>
</dbReference>
<protein>
    <recommendedName>
        <fullName evidence="1">Heterokaryon incompatibility domain-containing protein</fullName>
    </recommendedName>
</protein>
<organism evidence="2 3">
    <name type="scientific">Cudoniella acicularis</name>
    <dbReference type="NCBI Taxonomy" id="354080"/>
    <lineage>
        <taxon>Eukaryota</taxon>
        <taxon>Fungi</taxon>
        <taxon>Dikarya</taxon>
        <taxon>Ascomycota</taxon>
        <taxon>Pezizomycotina</taxon>
        <taxon>Leotiomycetes</taxon>
        <taxon>Helotiales</taxon>
        <taxon>Tricladiaceae</taxon>
        <taxon>Cudoniella</taxon>
    </lineage>
</organism>
<name>A0A8H4VKJ1_9HELO</name>
<evidence type="ECO:0000259" key="1">
    <source>
        <dbReference type="Pfam" id="PF06985"/>
    </source>
</evidence>
<dbReference type="PANTHER" id="PTHR33112:SF16">
    <property type="entry name" value="HETEROKARYON INCOMPATIBILITY DOMAIN-CONTAINING PROTEIN"/>
    <property type="match status" value="1"/>
</dbReference>
<proteinExistence type="predicted"/>
<accession>A0A8H4VKJ1</accession>
<dbReference type="Pfam" id="PF06985">
    <property type="entry name" value="HET"/>
    <property type="match status" value="1"/>
</dbReference>
<dbReference type="Proteomes" id="UP000566819">
    <property type="component" value="Unassembled WGS sequence"/>
</dbReference>
<dbReference type="OrthoDB" id="5125733at2759"/>
<dbReference type="EMBL" id="JAAMPI010002602">
    <property type="protein sequence ID" value="KAF4611325.1"/>
    <property type="molecule type" value="Genomic_DNA"/>
</dbReference>
<keyword evidence="3" id="KW-1185">Reference proteome</keyword>
<reference evidence="2 3" key="1">
    <citation type="submission" date="2020-03" db="EMBL/GenBank/DDBJ databases">
        <title>Draft Genome Sequence of Cudoniella acicularis.</title>
        <authorList>
            <person name="Buettner E."/>
            <person name="Kellner H."/>
        </authorList>
    </citation>
    <scope>NUCLEOTIDE SEQUENCE [LARGE SCALE GENOMIC DNA]</scope>
    <source>
        <strain evidence="2 3">DSM 108380</strain>
    </source>
</reference>
<gene>
    <name evidence="2" type="ORF">G7Y89_g15688</name>
</gene>
<comment type="caution">
    <text evidence="2">The sequence shown here is derived from an EMBL/GenBank/DDBJ whole genome shotgun (WGS) entry which is preliminary data.</text>
</comment>
<dbReference type="AlphaFoldDB" id="A0A8H4VKJ1"/>
<dbReference type="InterPro" id="IPR010730">
    <property type="entry name" value="HET"/>
</dbReference>
<sequence>MICDICRNLRSDMFEAEVVHIVSRKDLIKSAEAGCKTCIFIREARKAAATNFANPLSIEKPMLLLTKNAENSLIQIQSSHNSSNTWSLDAGQLEVFAHYSDNAQAAWPGVGVAGNVSENNLSDEALALAAHWLQSCIKSHPNCGSASKKRLPKRVLGLSATGNQIRLYETKHASEIYATLSHCWVSVRPLTTETSTLEERKAGIPVFSLPQSFQDAVRVTRKLGIPYLWIDSLCILQDSPKNWQEESAAMQEVYSEAIVNIAANTASDSTQGLGTIRTNSLRAEQVGKPRKGIRLWFRRSSENTPSGKAHRPIWCQWNEEPLRTRAWVFQESILSPRILHFSAFELAWECSGGLRCQCTLGERQVAGWHLSPHPKLESVENSTETWSRLVTAYSNLSLTFEADKLNAIAGLASRIAQSNKKKYVAVLWVEGLPYCLYWNISYGSKVRRITGEFPSWSWASVVGTISIGYNGQHLKSPHEMNLQAKNIEFEHAIDGIPSKSQNGVLEASCYLSKVTVKKGYVVTPVGLEDVLVSPDMGNYSEFRDRDIYAIIAFLDFLHGGYIRPGNRVLCLLLRPFSRALGEGHYFKRIGRCNFPLSAFDEESALKSQFKRTDIRLV</sequence>
<evidence type="ECO:0000313" key="2">
    <source>
        <dbReference type="EMBL" id="KAF4611325.1"/>
    </source>
</evidence>
<evidence type="ECO:0000313" key="3">
    <source>
        <dbReference type="Proteomes" id="UP000566819"/>
    </source>
</evidence>